<accession>A0ABP0K4V4</accession>
<dbReference type="Gene3D" id="1.10.238.10">
    <property type="entry name" value="EF-hand"/>
    <property type="match status" value="1"/>
</dbReference>
<dbReference type="Pfam" id="PF13202">
    <property type="entry name" value="EF-hand_5"/>
    <property type="match status" value="1"/>
</dbReference>
<keyword evidence="3 5" id="KW-1133">Transmembrane helix</keyword>
<dbReference type="SUPFAM" id="SSF47473">
    <property type="entry name" value="EF-hand"/>
    <property type="match status" value="1"/>
</dbReference>
<dbReference type="CDD" id="cd00051">
    <property type="entry name" value="EFh"/>
    <property type="match status" value="1"/>
</dbReference>
<evidence type="ECO:0000313" key="7">
    <source>
        <dbReference type="EMBL" id="CAK9021602.1"/>
    </source>
</evidence>
<dbReference type="Gene3D" id="1.20.120.350">
    <property type="entry name" value="Voltage-gated potassium channels. Chain C"/>
    <property type="match status" value="1"/>
</dbReference>
<keyword evidence="2 5" id="KW-0812">Transmembrane</keyword>
<comment type="subcellular location">
    <subcellularLocation>
        <location evidence="1">Membrane</location>
        <topology evidence="1">Multi-pass membrane protein</topology>
    </subcellularLocation>
</comment>
<evidence type="ECO:0000259" key="6">
    <source>
        <dbReference type="PROSITE" id="PS50222"/>
    </source>
</evidence>
<feature type="domain" description="EF-hand" evidence="6">
    <location>
        <begin position="472"/>
        <end position="507"/>
    </location>
</feature>
<comment type="caution">
    <text evidence="7">The sequence shown here is derived from an EMBL/GenBank/DDBJ whole genome shotgun (WGS) entry which is preliminary data.</text>
</comment>
<dbReference type="Pfam" id="PF00520">
    <property type="entry name" value="Ion_trans"/>
    <property type="match status" value="1"/>
</dbReference>
<evidence type="ECO:0000256" key="1">
    <source>
        <dbReference type="ARBA" id="ARBA00004141"/>
    </source>
</evidence>
<dbReference type="SUPFAM" id="SSF81324">
    <property type="entry name" value="Voltage-gated potassium channels"/>
    <property type="match status" value="1"/>
</dbReference>
<dbReference type="InterPro" id="IPR005821">
    <property type="entry name" value="Ion_trans_dom"/>
</dbReference>
<dbReference type="InterPro" id="IPR002048">
    <property type="entry name" value="EF_hand_dom"/>
</dbReference>
<protein>
    <recommendedName>
        <fullName evidence="6">EF-hand domain-containing protein</fullName>
    </recommendedName>
</protein>
<sequence>MEGIKLHKELKRALQEERQLLQSMAEESFALWTSSLEATFTRLEDLGENPKPFDLDCRQEVVECLPDEVDPAPEQSAEMPHLPRVTVQMPVELSASVRGSECSALSSPLEPDSQLMTFDETSANQNGLNGASGGYDVWLTGTPQASPGLQGKNVFEEIQQFAKSAASASHSKSEGLLDQGSSSKWKEFNSSLLNYVAGALVLLNSLIMLCELEVEGRAIGQQLGQVGEAAPLEEVRPVFSTLDGAFVFVFLAELLARIFLERSSVLRDVAFWFDAFLVAAGLADMIIILPLVDSGAGGIGGDPKNIVLLRLVRALKAFRAIRMVRTLRLFKGLRLLVKACQCFLPSLGWAMVLLGIFMSMGALILATLLQDFLLNQTYPLEEWIWIWNRYGTAYKALYTLYEITFAGNWPVNVRPVLESVSQYYVIFFILYITIIVFAVIRVISAIFLKDTLDAANNDAEQAVVERLQSKKKYVDKLEAIFKAIDTTGDGMITEERLAEMLANPVVQTYFQTLDVDVHESAALFHLMDNGDGEVTLEEFIHGIMRCKGHARALDQVAMQNQIKASQFPTLFKLEGSTFFSLQEGLQWSATAMEPLELLGSVLQEDVCIMHERASGGGPWDVAEGEHLFVAGVVMDSFDPVAKHMQAGRSRSAVPARLDSLAQVASNSQAASTAPVAGYLARGVRRWGAAREKRLSPAAERTSPCGPMRPGEDSCMRRGGLVHARRRSMWRWMCNGGYAISSFMIWEVTHPGLHGKFNASLIARVCQVCGWGTLVGQFSRTIHELGVSSTAYPCPPISGAIPIPPGQGVCLRPFLRTTYL</sequence>
<organism evidence="7 8">
    <name type="scientific">Durusdinium trenchii</name>
    <dbReference type="NCBI Taxonomy" id="1381693"/>
    <lineage>
        <taxon>Eukaryota</taxon>
        <taxon>Sar</taxon>
        <taxon>Alveolata</taxon>
        <taxon>Dinophyceae</taxon>
        <taxon>Suessiales</taxon>
        <taxon>Symbiodiniaceae</taxon>
        <taxon>Durusdinium</taxon>
    </lineage>
</organism>
<feature type="transmembrane region" description="Helical" evidence="5">
    <location>
        <begin position="423"/>
        <end position="448"/>
    </location>
</feature>
<feature type="transmembrane region" description="Helical" evidence="5">
    <location>
        <begin position="238"/>
        <end position="259"/>
    </location>
</feature>
<dbReference type="EMBL" id="CAXAMN010007446">
    <property type="protein sequence ID" value="CAK9021602.1"/>
    <property type="molecule type" value="Genomic_DNA"/>
</dbReference>
<evidence type="ECO:0000256" key="2">
    <source>
        <dbReference type="ARBA" id="ARBA00022692"/>
    </source>
</evidence>
<dbReference type="SMART" id="SM00054">
    <property type="entry name" value="EFh"/>
    <property type="match status" value="2"/>
</dbReference>
<reference evidence="7 8" key="1">
    <citation type="submission" date="2024-02" db="EMBL/GenBank/DDBJ databases">
        <authorList>
            <person name="Chen Y."/>
            <person name="Shah S."/>
            <person name="Dougan E. K."/>
            <person name="Thang M."/>
            <person name="Chan C."/>
        </authorList>
    </citation>
    <scope>NUCLEOTIDE SEQUENCE [LARGE SCALE GENOMIC DNA]</scope>
</reference>
<dbReference type="InterPro" id="IPR027359">
    <property type="entry name" value="Volt_channel_dom_sf"/>
</dbReference>
<dbReference type="Proteomes" id="UP001642484">
    <property type="component" value="Unassembled WGS sequence"/>
</dbReference>
<proteinExistence type="predicted"/>
<dbReference type="PROSITE" id="PS50222">
    <property type="entry name" value="EF_HAND_2"/>
    <property type="match status" value="1"/>
</dbReference>
<evidence type="ECO:0000256" key="4">
    <source>
        <dbReference type="ARBA" id="ARBA00023136"/>
    </source>
</evidence>
<name>A0ABP0K4V4_9DINO</name>
<dbReference type="InterPro" id="IPR011992">
    <property type="entry name" value="EF-hand-dom_pair"/>
</dbReference>
<feature type="transmembrane region" description="Helical" evidence="5">
    <location>
        <begin position="342"/>
        <end position="369"/>
    </location>
</feature>
<dbReference type="Gene3D" id="1.10.287.70">
    <property type="match status" value="1"/>
</dbReference>
<feature type="transmembrane region" description="Helical" evidence="5">
    <location>
        <begin position="271"/>
        <end position="292"/>
    </location>
</feature>
<evidence type="ECO:0000256" key="3">
    <source>
        <dbReference type="ARBA" id="ARBA00022989"/>
    </source>
</evidence>
<evidence type="ECO:0000313" key="8">
    <source>
        <dbReference type="Proteomes" id="UP001642484"/>
    </source>
</evidence>
<evidence type="ECO:0000256" key="5">
    <source>
        <dbReference type="SAM" id="Phobius"/>
    </source>
</evidence>
<gene>
    <name evidence="7" type="ORF">CCMP2556_LOCUS14491</name>
</gene>
<keyword evidence="4 5" id="KW-0472">Membrane</keyword>
<keyword evidence="8" id="KW-1185">Reference proteome</keyword>